<evidence type="ECO:0000313" key="6">
    <source>
        <dbReference type="EMBL" id="MBL0408292.1"/>
    </source>
</evidence>
<feature type="transmembrane region" description="Helical" evidence="5">
    <location>
        <begin position="46"/>
        <end position="64"/>
    </location>
</feature>
<keyword evidence="2 5" id="KW-0812">Transmembrane</keyword>
<dbReference type="InterPro" id="IPR002781">
    <property type="entry name" value="TM_pro_TauE-like"/>
</dbReference>
<comment type="similarity">
    <text evidence="5">Belongs to the 4-toluene sulfonate uptake permease (TSUP) (TC 2.A.102) family.</text>
</comment>
<dbReference type="EMBL" id="JAEQMY010000179">
    <property type="protein sequence ID" value="MBL0408292.1"/>
    <property type="molecule type" value="Genomic_DNA"/>
</dbReference>
<evidence type="ECO:0000256" key="2">
    <source>
        <dbReference type="ARBA" id="ARBA00022692"/>
    </source>
</evidence>
<accession>A0A936ZDM1</accession>
<comment type="caution">
    <text evidence="6">The sequence shown here is derived from an EMBL/GenBank/DDBJ whole genome shotgun (WGS) entry which is preliminary data.</text>
</comment>
<organism evidence="6 7">
    <name type="scientific">Microvirga aerilata</name>
    <dbReference type="NCBI Taxonomy" id="670292"/>
    <lineage>
        <taxon>Bacteria</taxon>
        <taxon>Pseudomonadati</taxon>
        <taxon>Pseudomonadota</taxon>
        <taxon>Alphaproteobacteria</taxon>
        <taxon>Hyphomicrobiales</taxon>
        <taxon>Methylobacteriaceae</taxon>
        <taxon>Microvirga</taxon>
    </lineage>
</organism>
<evidence type="ECO:0000256" key="1">
    <source>
        <dbReference type="ARBA" id="ARBA00004141"/>
    </source>
</evidence>
<evidence type="ECO:0000256" key="4">
    <source>
        <dbReference type="ARBA" id="ARBA00023136"/>
    </source>
</evidence>
<keyword evidence="5" id="KW-1003">Cell membrane</keyword>
<comment type="subcellular location">
    <subcellularLocation>
        <location evidence="5">Cell membrane</location>
        <topology evidence="5">Multi-pass membrane protein</topology>
    </subcellularLocation>
    <subcellularLocation>
        <location evidence="1">Membrane</location>
        <topology evidence="1">Multi-pass membrane protein</topology>
    </subcellularLocation>
</comment>
<dbReference type="AlphaFoldDB" id="A0A936ZDM1"/>
<keyword evidence="3 5" id="KW-1133">Transmembrane helix</keyword>
<evidence type="ECO:0000256" key="3">
    <source>
        <dbReference type="ARBA" id="ARBA00022989"/>
    </source>
</evidence>
<sequence length="138" mass="14680">MHLPATAELLLALCLFLGAALYTSVGHAGASAYIAAMALFGVPPAVMRPTALVLNILVSGLTTFRYVKAGLFHWRTLWPVLIGAVPLAFVGGSIQLPGQFYRPLVGVILLLAAARLLWSGRVRIAPETKHIPIGWGIV</sequence>
<feature type="transmembrane region" description="Helical" evidence="5">
    <location>
        <begin position="76"/>
        <end position="94"/>
    </location>
</feature>
<dbReference type="Proteomes" id="UP000605848">
    <property type="component" value="Unassembled WGS sequence"/>
</dbReference>
<proteinExistence type="inferred from homology"/>
<gene>
    <name evidence="6" type="ORF">JKG68_30905</name>
</gene>
<dbReference type="Pfam" id="PF01925">
    <property type="entry name" value="TauE"/>
    <property type="match status" value="1"/>
</dbReference>
<reference evidence="6" key="1">
    <citation type="submission" date="2021-01" db="EMBL/GenBank/DDBJ databases">
        <title>Microvirga sp.</title>
        <authorList>
            <person name="Kim M.K."/>
        </authorList>
    </citation>
    <scope>NUCLEOTIDE SEQUENCE</scope>
    <source>
        <strain evidence="6">5420S-16</strain>
    </source>
</reference>
<keyword evidence="4 5" id="KW-0472">Membrane</keyword>
<evidence type="ECO:0000313" key="7">
    <source>
        <dbReference type="Proteomes" id="UP000605848"/>
    </source>
</evidence>
<name>A0A936ZDM1_9HYPH</name>
<feature type="transmembrane region" description="Helical" evidence="5">
    <location>
        <begin position="100"/>
        <end position="118"/>
    </location>
</feature>
<evidence type="ECO:0000256" key="5">
    <source>
        <dbReference type="RuleBase" id="RU363041"/>
    </source>
</evidence>
<dbReference type="GO" id="GO:0005886">
    <property type="term" value="C:plasma membrane"/>
    <property type="evidence" value="ECO:0007669"/>
    <property type="project" value="UniProtKB-SubCell"/>
</dbReference>
<protein>
    <recommendedName>
        <fullName evidence="5">Probable membrane transporter protein</fullName>
    </recommendedName>
</protein>
<keyword evidence="7" id="KW-1185">Reference proteome</keyword>